<keyword evidence="4" id="KW-0997">Cell inner membrane</keyword>
<evidence type="ECO:0000256" key="8">
    <source>
        <dbReference type="RuleBase" id="RU363032"/>
    </source>
</evidence>
<keyword evidence="7 8" id="KW-0472">Membrane</keyword>
<feature type="transmembrane region" description="Helical" evidence="8">
    <location>
        <begin position="250"/>
        <end position="272"/>
    </location>
</feature>
<reference evidence="11" key="1">
    <citation type="submission" date="2018-12" db="EMBL/GenBank/DDBJ databases">
        <title>Tengunoibacter tsumagoiensis gen. nov., sp. nov., Dictyobacter kobayashii sp. nov., D. alpinus sp. nov., and D. joshuensis sp. nov. and description of Dictyobacteraceae fam. nov. within the order Ktedonobacterales isolated from Tengu-no-mugimeshi.</title>
        <authorList>
            <person name="Wang C.M."/>
            <person name="Zheng Y."/>
            <person name="Sakai Y."/>
            <person name="Toyoda A."/>
            <person name="Minakuchi Y."/>
            <person name="Abe K."/>
            <person name="Yokota A."/>
            <person name="Yabe S."/>
        </authorList>
    </citation>
    <scope>NUCLEOTIDE SEQUENCE [LARGE SCALE GENOMIC DNA]</scope>
    <source>
        <strain evidence="11">Uno16</strain>
    </source>
</reference>
<comment type="caution">
    <text evidence="10">The sequence shown here is derived from an EMBL/GenBank/DDBJ whole genome shotgun (WGS) entry which is preliminary data.</text>
</comment>
<keyword evidence="11" id="KW-1185">Reference proteome</keyword>
<evidence type="ECO:0000259" key="9">
    <source>
        <dbReference type="PROSITE" id="PS50928"/>
    </source>
</evidence>
<keyword evidence="2 8" id="KW-0813">Transport</keyword>
<name>A0A402BEB7_9CHLR</name>
<evidence type="ECO:0000313" key="10">
    <source>
        <dbReference type="EMBL" id="GCE29724.1"/>
    </source>
</evidence>
<dbReference type="Proteomes" id="UP000287171">
    <property type="component" value="Unassembled WGS sequence"/>
</dbReference>
<dbReference type="PANTHER" id="PTHR43357:SF4">
    <property type="entry name" value="INNER MEMBRANE ABC TRANSPORTER PERMEASE PROTEIN YDCV"/>
    <property type="match status" value="1"/>
</dbReference>
<dbReference type="Gene3D" id="1.10.3720.10">
    <property type="entry name" value="MetI-like"/>
    <property type="match status" value="1"/>
</dbReference>
<dbReference type="SUPFAM" id="SSF161098">
    <property type="entry name" value="MetI-like"/>
    <property type="match status" value="1"/>
</dbReference>
<gene>
    <name evidence="10" type="ORF">KDA_52080</name>
</gene>
<evidence type="ECO:0000256" key="3">
    <source>
        <dbReference type="ARBA" id="ARBA00022475"/>
    </source>
</evidence>
<evidence type="ECO:0000256" key="5">
    <source>
        <dbReference type="ARBA" id="ARBA00022692"/>
    </source>
</evidence>
<evidence type="ECO:0000256" key="1">
    <source>
        <dbReference type="ARBA" id="ARBA00004429"/>
    </source>
</evidence>
<evidence type="ECO:0000313" key="11">
    <source>
        <dbReference type="Proteomes" id="UP000287171"/>
    </source>
</evidence>
<dbReference type="OrthoDB" id="9782004at2"/>
<feature type="transmembrane region" description="Helical" evidence="8">
    <location>
        <begin position="147"/>
        <end position="167"/>
    </location>
</feature>
<evidence type="ECO:0000256" key="4">
    <source>
        <dbReference type="ARBA" id="ARBA00022519"/>
    </source>
</evidence>
<dbReference type="InterPro" id="IPR035906">
    <property type="entry name" value="MetI-like_sf"/>
</dbReference>
<organism evidence="10 11">
    <name type="scientific">Dictyobacter alpinus</name>
    <dbReference type="NCBI Taxonomy" id="2014873"/>
    <lineage>
        <taxon>Bacteria</taxon>
        <taxon>Bacillati</taxon>
        <taxon>Chloroflexota</taxon>
        <taxon>Ktedonobacteria</taxon>
        <taxon>Ktedonobacterales</taxon>
        <taxon>Dictyobacteraceae</taxon>
        <taxon>Dictyobacter</taxon>
    </lineage>
</organism>
<keyword evidence="3" id="KW-1003">Cell membrane</keyword>
<feature type="transmembrane region" description="Helical" evidence="8">
    <location>
        <begin position="59"/>
        <end position="86"/>
    </location>
</feature>
<dbReference type="RefSeq" id="WP_126629937.1">
    <property type="nucleotide sequence ID" value="NZ_BIFT01000002.1"/>
</dbReference>
<dbReference type="PROSITE" id="PS50928">
    <property type="entry name" value="ABC_TM1"/>
    <property type="match status" value="1"/>
</dbReference>
<accession>A0A402BEB7</accession>
<feature type="transmembrane region" description="Helical" evidence="8">
    <location>
        <begin position="98"/>
        <end position="116"/>
    </location>
</feature>
<comment type="similarity">
    <text evidence="8">Belongs to the binding-protein-dependent transport system permease family.</text>
</comment>
<dbReference type="InterPro" id="IPR000515">
    <property type="entry name" value="MetI-like"/>
</dbReference>
<dbReference type="CDD" id="cd06261">
    <property type="entry name" value="TM_PBP2"/>
    <property type="match status" value="1"/>
</dbReference>
<evidence type="ECO:0000256" key="6">
    <source>
        <dbReference type="ARBA" id="ARBA00022989"/>
    </source>
</evidence>
<dbReference type="GO" id="GO:0005886">
    <property type="term" value="C:plasma membrane"/>
    <property type="evidence" value="ECO:0007669"/>
    <property type="project" value="UniProtKB-SubCell"/>
</dbReference>
<proteinExistence type="inferred from homology"/>
<feature type="transmembrane region" description="Helical" evidence="8">
    <location>
        <begin position="197"/>
        <end position="217"/>
    </location>
</feature>
<dbReference type="GO" id="GO:0055085">
    <property type="term" value="P:transmembrane transport"/>
    <property type="evidence" value="ECO:0007669"/>
    <property type="project" value="InterPro"/>
</dbReference>
<dbReference type="PANTHER" id="PTHR43357">
    <property type="entry name" value="INNER MEMBRANE ABC TRANSPORTER PERMEASE PROTEIN YDCV"/>
    <property type="match status" value="1"/>
</dbReference>
<feature type="transmembrane region" description="Helical" evidence="8">
    <location>
        <begin position="20"/>
        <end position="39"/>
    </location>
</feature>
<dbReference type="AlphaFoldDB" id="A0A402BEB7"/>
<keyword evidence="6 8" id="KW-1133">Transmembrane helix</keyword>
<keyword evidence="5 8" id="KW-0812">Transmembrane</keyword>
<feature type="domain" description="ABC transmembrane type-1" evidence="9">
    <location>
        <begin position="63"/>
        <end position="271"/>
    </location>
</feature>
<evidence type="ECO:0000256" key="7">
    <source>
        <dbReference type="ARBA" id="ARBA00023136"/>
    </source>
</evidence>
<protein>
    <submittedName>
        <fullName evidence="10">Spermidine/putrescine ABC transporter permease</fullName>
    </submittedName>
</protein>
<dbReference type="EMBL" id="BIFT01000002">
    <property type="protein sequence ID" value="GCE29724.1"/>
    <property type="molecule type" value="Genomic_DNA"/>
</dbReference>
<sequence>MQIQKNTTARPAFQKDTLFVVLFVVYLLVPLGATLIFALSSGNGLDLGSYQQVFSDKDFLQTLLLSLELSLAATILAVVLVTPTVYWMRLRLPQARPLLDFLSLVPFAFPAILLAVGLNEVYGGSNSIVAVLSLGLVPLLSSQPFNIVGTPSLLICAYVIVSLPATYRPIDSSLRTINTRVLTEAAYSLGGGWWRTFLTIVLPNILPGVVSAALLTFSTAMGEFTLSSLFGIYTFPIYLSQVGQSDARKAAALSILSFLFTLVCVLILLLFLRSRSASRQQQVQIVTVK</sequence>
<dbReference type="Pfam" id="PF00528">
    <property type="entry name" value="BPD_transp_1"/>
    <property type="match status" value="1"/>
</dbReference>
<comment type="subcellular location">
    <subcellularLocation>
        <location evidence="1">Cell inner membrane</location>
        <topology evidence="1">Multi-pass membrane protein</topology>
    </subcellularLocation>
    <subcellularLocation>
        <location evidence="8">Cell membrane</location>
        <topology evidence="8">Multi-pass membrane protein</topology>
    </subcellularLocation>
</comment>
<evidence type="ECO:0000256" key="2">
    <source>
        <dbReference type="ARBA" id="ARBA00022448"/>
    </source>
</evidence>